<evidence type="ECO:0000313" key="1">
    <source>
        <dbReference type="EMBL" id="BAO32618.1"/>
    </source>
</evidence>
<gene>
    <name evidence="1" type="ORF">SM39_0556</name>
</gene>
<dbReference type="KEGG" id="smar:SM39_0556"/>
<reference evidence="1" key="1">
    <citation type="journal article" date="2014" name="Genome Biol. Evol.">
        <title>Genome evolution and plasticity of Serratia marcescens, an important multidrug-resistant nosocomial pathogen.</title>
        <authorList>
            <person name="Iguchi A."/>
            <person name="Nagaya Y."/>
            <person name="Pradel E."/>
            <person name="Ooka T."/>
            <person name="Ogura Y."/>
            <person name="Katsura K."/>
            <person name="Kurokawa K."/>
            <person name="Oshima K."/>
            <person name="Hattori M."/>
            <person name="Parkhill J."/>
            <person name="Sebaihia M."/>
            <person name="Coulthurst S.J."/>
            <person name="Gotoh N."/>
            <person name="Thomson N.R."/>
            <person name="Ewbank J.J."/>
            <person name="Hayashi T."/>
        </authorList>
    </citation>
    <scope>NUCLEOTIDE SEQUENCE</scope>
    <source>
        <strain evidence="1">SM39</strain>
    </source>
</reference>
<protein>
    <submittedName>
        <fullName evidence="1">Uncharacterized protein</fullName>
    </submittedName>
</protein>
<accession>A0AAT9E6B3</accession>
<name>A0AAT9E6B3_SERMA</name>
<dbReference type="EMBL" id="AP013063">
    <property type="protein sequence ID" value="BAO32618.1"/>
    <property type="molecule type" value="Genomic_DNA"/>
</dbReference>
<organism evidence="1">
    <name type="scientific">Serratia marcescens SM39</name>
    <dbReference type="NCBI Taxonomy" id="1334564"/>
    <lineage>
        <taxon>Bacteria</taxon>
        <taxon>Pseudomonadati</taxon>
        <taxon>Pseudomonadota</taxon>
        <taxon>Gammaproteobacteria</taxon>
        <taxon>Enterobacterales</taxon>
        <taxon>Yersiniaceae</taxon>
        <taxon>Serratia</taxon>
    </lineage>
</organism>
<dbReference type="AlphaFoldDB" id="A0AAT9E6B3"/>
<dbReference type="RefSeq" id="WP_154232796.1">
    <property type="nucleotide sequence ID" value="NZ_AP013063.1"/>
</dbReference>
<proteinExistence type="predicted"/>
<sequence>MNSRNELPLYDYPLNHPSKASVLELLERNEMLQIDREPIATEGRCYWNVIDHVAIHGGKLIQGWMVEWSPEVLISIMHHGVWQKEDGSLLDITKATLTQSANKTTFVPSGDIVNPNGITFIPRRYLALKDDYLLNKFIKLYQINFNAMRNFKLEMLHEKRASFFNGEFRYLQDAPAHIADKYKATIDLTHNECILVKKSIINKYFKQ</sequence>